<dbReference type="EMBL" id="PGEZ01000001">
    <property type="protein sequence ID" value="PJJ56359.1"/>
    <property type="molecule type" value="Genomic_DNA"/>
</dbReference>
<organism evidence="4 5">
    <name type="scientific">Mumia flava</name>
    <dbReference type="NCBI Taxonomy" id="1348852"/>
    <lineage>
        <taxon>Bacteria</taxon>
        <taxon>Bacillati</taxon>
        <taxon>Actinomycetota</taxon>
        <taxon>Actinomycetes</taxon>
        <taxon>Propionibacteriales</taxon>
        <taxon>Nocardioidaceae</taxon>
        <taxon>Mumia</taxon>
    </lineage>
</organism>
<keyword evidence="3" id="KW-0812">Transmembrane</keyword>
<dbReference type="InterPro" id="IPR053465">
    <property type="entry name" value="Sortase_Class_E"/>
</dbReference>
<feature type="active site" description="Proton donor/acceptor" evidence="2">
    <location>
        <position position="127"/>
    </location>
</feature>
<dbReference type="GO" id="GO:0016787">
    <property type="term" value="F:hydrolase activity"/>
    <property type="evidence" value="ECO:0007669"/>
    <property type="project" value="UniProtKB-KW"/>
</dbReference>
<feature type="transmembrane region" description="Helical" evidence="3">
    <location>
        <begin position="12"/>
        <end position="36"/>
    </location>
</feature>
<dbReference type="OrthoDB" id="5242879at2"/>
<evidence type="ECO:0000256" key="2">
    <source>
        <dbReference type="PIRSR" id="PIRSR605754-1"/>
    </source>
</evidence>
<name>A0A2M9BEJ4_9ACTN</name>
<dbReference type="NCBIfam" id="NF033747">
    <property type="entry name" value="class_E_sortase"/>
    <property type="match status" value="1"/>
</dbReference>
<dbReference type="CDD" id="cd05830">
    <property type="entry name" value="Sortase_E"/>
    <property type="match status" value="1"/>
</dbReference>
<feature type="active site" description="Acyl-thioester intermediate" evidence="2">
    <location>
        <position position="195"/>
    </location>
</feature>
<gene>
    <name evidence="4" type="ORF">CLV56_0565</name>
</gene>
<reference evidence="4 5" key="1">
    <citation type="submission" date="2017-11" db="EMBL/GenBank/DDBJ databases">
        <title>Genomic Encyclopedia of Archaeal and Bacterial Type Strains, Phase II (KMG-II): From Individual Species to Whole Genera.</title>
        <authorList>
            <person name="Goeker M."/>
        </authorList>
    </citation>
    <scope>NUCLEOTIDE SEQUENCE [LARGE SCALE GENOMIC DNA]</scope>
    <source>
        <strain evidence="4 5">DSM 27763</strain>
    </source>
</reference>
<dbReference type="AlphaFoldDB" id="A0A2M9BEJ4"/>
<protein>
    <submittedName>
        <fullName evidence="4">Sortase A</fullName>
    </submittedName>
</protein>
<evidence type="ECO:0000256" key="3">
    <source>
        <dbReference type="SAM" id="Phobius"/>
    </source>
</evidence>
<keyword evidence="1" id="KW-0378">Hydrolase</keyword>
<dbReference type="RefSeq" id="WP_100414356.1">
    <property type="nucleotide sequence ID" value="NZ_PGEZ01000001.1"/>
</dbReference>
<dbReference type="Gene3D" id="2.40.260.10">
    <property type="entry name" value="Sortase"/>
    <property type="match status" value="1"/>
</dbReference>
<dbReference type="Pfam" id="PF04203">
    <property type="entry name" value="Sortase"/>
    <property type="match status" value="1"/>
</dbReference>
<comment type="caution">
    <text evidence="4">The sequence shown here is derived from an EMBL/GenBank/DDBJ whole genome shotgun (WGS) entry which is preliminary data.</text>
</comment>
<dbReference type="Proteomes" id="UP000230842">
    <property type="component" value="Unassembled WGS sequence"/>
</dbReference>
<keyword evidence="3" id="KW-0472">Membrane</keyword>
<keyword evidence="3" id="KW-1133">Transmembrane helix</keyword>
<proteinExistence type="predicted"/>
<dbReference type="InterPro" id="IPR042003">
    <property type="entry name" value="Sortase_E"/>
</dbReference>
<evidence type="ECO:0000313" key="5">
    <source>
        <dbReference type="Proteomes" id="UP000230842"/>
    </source>
</evidence>
<accession>A0A2M9BEJ4</accession>
<dbReference type="NCBIfam" id="TIGR01076">
    <property type="entry name" value="sortase_fam"/>
    <property type="match status" value="1"/>
</dbReference>
<dbReference type="InterPro" id="IPR023365">
    <property type="entry name" value="Sortase_dom-sf"/>
</dbReference>
<dbReference type="SUPFAM" id="SSF63817">
    <property type="entry name" value="Sortase"/>
    <property type="match status" value="1"/>
</dbReference>
<keyword evidence="5" id="KW-1185">Reference proteome</keyword>
<dbReference type="InterPro" id="IPR005754">
    <property type="entry name" value="Sortase"/>
</dbReference>
<evidence type="ECO:0000313" key="4">
    <source>
        <dbReference type="EMBL" id="PJJ56359.1"/>
    </source>
</evidence>
<sequence>MFVRSTATRSLARAAAELLVTCGAVVLLFGVYLVFWSDVQASVAQVGLRDDFEQQVEAAQDGPATQPVAAKPAVGSGIAVMSIPRLGADWSWVVVEGVTDDQIARGPGHFPETALPGRTGNFAVAGHRATHGEPFAHLDQVQPRDTILVETPGAAYEYVVTRTEIVAPSSTGVLLPVPDRPDATPKKARITLVTCHPRWGSSERMIVHGHLQRTITGTGA</sequence>
<evidence type="ECO:0000256" key="1">
    <source>
        <dbReference type="ARBA" id="ARBA00022801"/>
    </source>
</evidence>